<evidence type="ECO:0000256" key="1">
    <source>
        <dbReference type="SAM" id="MobiDB-lite"/>
    </source>
</evidence>
<dbReference type="PANTHER" id="PTHR11639">
    <property type="entry name" value="S100 CALCIUM-BINDING PROTEIN"/>
    <property type="match status" value="1"/>
</dbReference>
<dbReference type="CDD" id="cd00213">
    <property type="entry name" value="S-100"/>
    <property type="match status" value="1"/>
</dbReference>
<dbReference type="GO" id="GO:0048306">
    <property type="term" value="F:calcium-dependent protein binding"/>
    <property type="evidence" value="ECO:0007669"/>
    <property type="project" value="TreeGrafter"/>
</dbReference>
<dbReference type="PROSITE" id="PS50222">
    <property type="entry name" value="EF_HAND_2"/>
    <property type="match status" value="1"/>
</dbReference>
<feature type="domain" description="EF-hand" evidence="2">
    <location>
        <begin position="57"/>
        <end position="92"/>
    </location>
</feature>
<evidence type="ECO:0000313" key="3">
    <source>
        <dbReference type="Ensembl" id="ENSCABP00000003796.1"/>
    </source>
</evidence>
<sequence>EMTSKLEKALDEVIDVYHKYSEKRPNSDDFLQKHEFRQLLKQHAKSFLKCTLPYGQTEEEYIEDLFQKADKNRNGYLHFEEFVTTLAKLAIHAHNISHEPCDETPGKPGDGQGQGHGHGHGHGHGPN</sequence>
<dbReference type="GeneTree" id="ENSGT00960000189338"/>
<dbReference type="SMART" id="SM01394">
    <property type="entry name" value="S_100"/>
    <property type="match status" value="1"/>
</dbReference>
<accession>A0A8C0G5H8</accession>
<dbReference type="PANTHER" id="PTHR11639:SF67">
    <property type="entry name" value="PROTEIN S100-A7-LIKE 2"/>
    <property type="match status" value="1"/>
</dbReference>
<feature type="compositionally biased region" description="Basic residues" evidence="1">
    <location>
        <begin position="117"/>
        <end position="127"/>
    </location>
</feature>
<dbReference type="Ensembl" id="ENSCABT00000004122.1">
    <property type="protein sequence ID" value="ENSCABP00000003796.1"/>
    <property type="gene ID" value="ENSCABG00000002873.1"/>
</dbReference>
<dbReference type="GO" id="GO:0005509">
    <property type="term" value="F:calcium ion binding"/>
    <property type="evidence" value="ECO:0007669"/>
    <property type="project" value="InterPro"/>
</dbReference>
<dbReference type="GO" id="GO:0046914">
    <property type="term" value="F:transition metal ion binding"/>
    <property type="evidence" value="ECO:0007669"/>
    <property type="project" value="InterPro"/>
</dbReference>
<dbReference type="InterPro" id="IPR013787">
    <property type="entry name" value="S100_Ca-bd_sub"/>
</dbReference>
<keyword evidence="4" id="KW-1185">Reference proteome</keyword>
<dbReference type="InterPro" id="IPR002048">
    <property type="entry name" value="EF_hand_dom"/>
</dbReference>
<dbReference type="GO" id="GO:0043542">
    <property type="term" value="P:endothelial cell migration"/>
    <property type="evidence" value="ECO:0007669"/>
    <property type="project" value="TreeGrafter"/>
</dbReference>
<dbReference type="Pfam" id="PF00036">
    <property type="entry name" value="EF-hand_1"/>
    <property type="match status" value="1"/>
</dbReference>
<dbReference type="InterPro" id="IPR034325">
    <property type="entry name" value="S-100_dom"/>
</dbReference>
<name>A0A8C0G5H8_CHEAB</name>
<dbReference type="Proteomes" id="UP000694404">
    <property type="component" value="Unplaced"/>
</dbReference>
<organism evidence="3 4">
    <name type="scientific">Chelonoidis abingdonii</name>
    <name type="common">Abingdon island giant tortoise</name>
    <name type="synonym">Testudo abingdonii</name>
    <dbReference type="NCBI Taxonomy" id="106734"/>
    <lineage>
        <taxon>Eukaryota</taxon>
        <taxon>Metazoa</taxon>
        <taxon>Chordata</taxon>
        <taxon>Craniata</taxon>
        <taxon>Vertebrata</taxon>
        <taxon>Euteleostomi</taxon>
        <taxon>Archelosauria</taxon>
        <taxon>Testudinata</taxon>
        <taxon>Testudines</taxon>
        <taxon>Cryptodira</taxon>
        <taxon>Durocryptodira</taxon>
        <taxon>Testudinoidea</taxon>
        <taxon>Testudinidae</taxon>
        <taxon>Chelonoidis</taxon>
    </lineage>
</organism>
<evidence type="ECO:0000313" key="4">
    <source>
        <dbReference type="Proteomes" id="UP000694404"/>
    </source>
</evidence>
<dbReference type="AlphaFoldDB" id="A0A8C0G5H8"/>
<dbReference type="Pfam" id="PF01023">
    <property type="entry name" value="S_100"/>
    <property type="match status" value="1"/>
</dbReference>
<dbReference type="OMA" id="VNIYHQY"/>
<dbReference type="SUPFAM" id="SSF47473">
    <property type="entry name" value="EF-hand"/>
    <property type="match status" value="1"/>
</dbReference>
<evidence type="ECO:0000259" key="2">
    <source>
        <dbReference type="PROSITE" id="PS50222"/>
    </source>
</evidence>
<dbReference type="Gene3D" id="1.10.238.10">
    <property type="entry name" value="EF-hand"/>
    <property type="match status" value="1"/>
</dbReference>
<dbReference type="InterPro" id="IPR011992">
    <property type="entry name" value="EF-hand-dom_pair"/>
</dbReference>
<protein>
    <recommendedName>
        <fullName evidence="2">EF-hand domain-containing protein</fullName>
    </recommendedName>
</protein>
<dbReference type="GO" id="GO:0070062">
    <property type="term" value="C:extracellular exosome"/>
    <property type="evidence" value="ECO:0007669"/>
    <property type="project" value="TreeGrafter"/>
</dbReference>
<dbReference type="GO" id="GO:0005737">
    <property type="term" value="C:cytoplasm"/>
    <property type="evidence" value="ECO:0007669"/>
    <property type="project" value="TreeGrafter"/>
</dbReference>
<reference evidence="3" key="1">
    <citation type="submission" date="2025-08" db="UniProtKB">
        <authorList>
            <consortium name="Ensembl"/>
        </authorList>
    </citation>
    <scope>IDENTIFICATION</scope>
</reference>
<dbReference type="SMART" id="SM00054">
    <property type="entry name" value="EFh"/>
    <property type="match status" value="1"/>
</dbReference>
<proteinExistence type="predicted"/>
<feature type="region of interest" description="Disordered" evidence="1">
    <location>
        <begin position="97"/>
        <end position="127"/>
    </location>
</feature>
<reference evidence="3" key="2">
    <citation type="submission" date="2025-09" db="UniProtKB">
        <authorList>
            <consortium name="Ensembl"/>
        </authorList>
    </citation>
    <scope>IDENTIFICATION</scope>
</reference>